<sequence>MSVEEVRLRQQRLLIRSTELRYQLHQRLQGLQKPAARADQFHAAWIWLKQHPQWPAAVLGVLLVLKPRRFLSWTTKLWWLWKTARQVQRWRQTLVSYLVKY</sequence>
<dbReference type="RefSeq" id="WP_223905579.1">
    <property type="nucleotide sequence ID" value="NZ_AP024238.1"/>
</dbReference>
<dbReference type="Proteomes" id="UP000824366">
    <property type="component" value="Chromosome"/>
</dbReference>
<evidence type="ECO:0000313" key="2">
    <source>
        <dbReference type="Proteomes" id="UP000824366"/>
    </source>
</evidence>
<gene>
    <name evidence="1" type="ORF">MIZ03_4420</name>
</gene>
<organism evidence="1 2">
    <name type="scientific">Rhodoferax lithotrophicus</name>
    <dbReference type="NCBI Taxonomy" id="2798804"/>
    <lineage>
        <taxon>Bacteria</taxon>
        <taxon>Pseudomonadati</taxon>
        <taxon>Pseudomonadota</taxon>
        <taxon>Betaproteobacteria</taxon>
        <taxon>Burkholderiales</taxon>
        <taxon>Comamonadaceae</taxon>
        <taxon>Rhodoferax</taxon>
    </lineage>
</organism>
<reference evidence="1 2" key="1">
    <citation type="journal article" date="2021" name="Microbiol. Spectr.">
        <title>A Single Bacterium Capable of Oxidation and Reduction of Iron at Circumneutral pH.</title>
        <authorList>
            <person name="Kato S."/>
            <person name="Ohkuma M."/>
        </authorList>
    </citation>
    <scope>NUCLEOTIDE SEQUENCE [LARGE SCALE GENOMIC DNA]</scope>
    <source>
        <strain evidence="1 2">MIZ03</strain>
    </source>
</reference>
<evidence type="ECO:0000313" key="1">
    <source>
        <dbReference type="EMBL" id="BCO29497.1"/>
    </source>
</evidence>
<dbReference type="EMBL" id="AP024238">
    <property type="protein sequence ID" value="BCO29497.1"/>
    <property type="molecule type" value="Genomic_DNA"/>
</dbReference>
<keyword evidence="2" id="KW-1185">Reference proteome</keyword>
<protein>
    <recommendedName>
        <fullName evidence="3">YqjK-like protein</fullName>
    </recommendedName>
</protein>
<dbReference type="Pfam" id="PF13997">
    <property type="entry name" value="YqjK"/>
    <property type="match status" value="1"/>
</dbReference>
<accession>A0ABN6DBX1</accession>
<name>A0ABN6DBX1_9BURK</name>
<proteinExistence type="predicted"/>
<evidence type="ECO:0008006" key="3">
    <source>
        <dbReference type="Google" id="ProtNLM"/>
    </source>
</evidence>
<dbReference type="InterPro" id="IPR025612">
    <property type="entry name" value="YqjK"/>
</dbReference>